<evidence type="ECO:0000256" key="6">
    <source>
        <dbReference type="ARBA" id="ARBA00023049"/>
    </source>
</evidence>
<gene>
    <name evidence="11" type="ORF">RJ641_016448</name>
</gene>
<dbReference type="PANTHER" id="PTHR10942">
    <property type="entry name" value="LEISHMANOLYSIN-LIKE PEPTIDASE"/>
    <property type="match status" value="1"/>
</dbReference>
<feature type="binding site" evidence="8">
    <location>
        <position position="243"/>
    </location>
    <ligand>
        <name>Zn(2+)</name>
        <dbReference type="ChEBI" id="CHEBI:29105"/>
        <note>catalytic</note>
    </ligand>
</feature>
<dbReference type="GO" id="GO:0004222">
    <property type="term" value="F:metalloendopeptidase activity"/>
    <property type="evidence" value="ECO:0007669"/>
    <property type="project" value="InterPro"/>
</dbReference>
<keyword evidence="10" id="KW-1133">Transmembrane helix</keyword>
<dbReference type="AlphaFoldDB" id="A0AAN8UUU4"/>
<evidence type="ECO:0000256" key="7">
    <source>
        <dbReference type="PIRSR" id="PIRSR601577-1"/>
    </source>
</evidence>
<dbReference type="PANTHER" id="PTHR10942:SF0">
    <property type="entry name" value="LEISHMANOLYSIN-LIKE PEPTIDASE"/>
    <property type="match status" value="1"/>
</dbReference>
<evidence type="ECO:0000256" key="2">
    <source>
        <dbReference type="ARBA" id="ARBA00022670"/>
    </source>
</evidence>
<keyword evidence="10" id="KW-0812">Transmembrane</keyword>
<dbReference type="GO" id="GO:0006508">
    <property type="term" value="P:proteolysis"/>
    <property type="evidence" value="ECO:0007669"/>
    <property type="project" value="UniProtKB-KW"/>
</dbReference>
<evidence type="ECO:0000256" key="10">
    <source>
        <dbReference type="SAM" id="Phobius"/>
    </source>
</evidence>
<evidence type="ECO:0000313" key="12">
    <source>
        <dbReference type="Proteomes" id="UP001370490"/>
    </source>
</evidence>
<dbReference type="InterPro" id="IPR001577">
    <property type="entry name" value="Peptidase_M8"/>
</dbReference>
<keyword evidence="10" id="KW-0472">Membrane</keyword>
<dbReference type="PRINTS" id="PR00782">
    <property type="entry name" value="LSHMANOLYSIN"/>
</dbReference>
<feature type="active site" evidence="7">
    <location>
        <position position="240"/>
    </location>
</feature>
<keyword evidence="5 8" id="KW-0862">Zinc</keyword>
<keyword evidence="2" id="KW-0645">Protease</keyword>
<dbReference type="SUPFAM" id="SSF55486">
    <property type="entry name" value="Metalloproteases ('zincins'), catalytic domain"/>
    <property type="match status" value="1"/>
</dbReference>
<dbReference type="GO" id="GO:0046872">
    <property type="term" value="F:metal ion binding"/>
    <property type="evidence" value="ECO:0007669"/>
    <property type="project" value="UniProtKB-KW"/>
</dbReference>
<proteinExistence type="inferred from homology"/>
<evidence type="ECO:0000256" key="3">
    <source>
        <dbReference type="ARBA" id="ARBA00022723"/>
    </source>
</evidence>
<feature type="binding site" evidence="8">
    <location>
        <position position="316"/>
    </location>
    <ligand>
        <name>Zn(2+)</name>
        <dbReference type="ChEBI" id="CHEBI:29105"/>
        <note>catalytic</note>
    </ligand>
</feature>
<dbReference type="Proteomes" id="UP001370490">
    <property type="component" value="Unassembled WGS sequence"/>
</dbReference>
<comment type="caution">
    <text evidence="11">The sequence shown here is derived from an EMBL/GenBank/DDBJ whole genome shotgun (WGS) entry which is preliminary data.</text>
</comment>
<evidence type="ECO:0000256" key="8">
    <source>
        <dbReference type="PIRSR" id="PIRSR601577-2"/>
    </source>
</evidence>
<feature type="transmembrane region" description="Helical" evidence="10">
    <location>
        <begin position="116"/>
        <end position="140"/>
    </location>
</feature>
<keyword evidence="3 8" id="KW-0479">Metal-binding</keyword>
<keyword evidence="6 8" id="KW-0482">Metalloprotease</keyword>
<protein>
    <submittedName>
        <fullName evidence="11">Peptidase M8, leishmanolysin</fullName>
    </submittedName>
</protein>
<feature type="region of interest" description="Disordered" evidence="9">
    <location>
        <begin position="38"/>
        <end position="57"/>
    </location>
</feature>
<evidence type="ECO:0000313" key="11">
    <source>
        <dbReference type="EMBL" id="KAK6918026.1"/>
    </source>
</evidence>
<comment type="similarity">
    <text evidence="1">Belongs to the peptidase M8 family.</text>
</comment>
<accession>A0AAN8UUU4</accession>
<dbReference type="GO" id="GO:0007155">
    <property type="term" value="P:cell adhesion"/>
    <property type="evidence" value="ECO:0007669"/>
    <property type="project" value="InterPro"/>
</dbReference>
<dbReference type="EMBL" id="JBAMMX010000022">
    <property type="protein sequence ID" value="KAK6918026.1"/>
    <property type="molecule type" value="Genomic_DNA"/>
</dbReference>
<reference evidence="11 12" key="1">
    <citation type="submission" date="2023-12" db="EMBL/GenBank/DDBJ databases">
        <title>A high-quality genome assembly for Dillenia turbinata (Dilleniales).</title>
        <authorList>
            <person name="Chanderbali A."/>
        </authorList>
    </citation>
    <scope>NUCLEOTIDE SEQUENCE [LARGE SCALE GENOMIC DNA]</scope>
    <source>
        <strain evidence="11">LSX21</strain>
        <tissue evidence="11">Leaf</tissue>
    </source>
</reference>
<name>A0AAN8UUU4_9MAGN</name>
<organism evidence="11 12">
    <name type="scientific">Dillenia turbinata</name>
    <dbReference type="NCBI Taxonomy" id="194707"/>
    <lineage>
        <taxon>Eukaryota</taxon>
        <taxon>Viridiplantae</taxon>
        <taxon>Streptophyta</taxon>
        <taxon>Embryophyta</taxon>
        <taxon>Tracheophyta</taxon>
        <taxon>Spermatophyta</taxon>
        <taxon>Magnoliopsida</taxon>
        <taxon>eudicotyledons</taxon>
        <taxon>Gunneridae</taxon>
        <taxon>Pentapetalae</taxon>
        <taxon>Dilleniales</taxon>
        <taxon>Dilleniaceae</taxon>
        <taxon>Dillenia</taxon>
    </lineage>
</organism>
<evidence type="ECO:0000256" key="9">
    <source>
        <dbReference type="SAM" id="MobiDB-lite"/>
    </source>
</evidence>
<evidence type="ECO:0000256" key="4">
    <source>
        <dbReference type="ARBA" id="ARBA00022801"/>
    </source>
</evidence>
<dbReference type="Gene3D" id="3.90.132.10">
    <property type="entry name" value="Leishmanolysin , domain 2"/>
    <property type="match status" value="1"/>
</dbReference>
<comment type="cofactor">
    <cofactor evidence="8">
        <name>Zn(2+)</name>
        <dbReference type="ChEBI" id="CHEBI:29105"/>
    </cofactor>
    <text evidence="8">Binds 1 zinc ion per subunit.</text>
</comment>
<keyword evidence="12" id="KW-1185">Reference proteome</keyword>
<sequence length="486" mass="53562">MSTLSGLKVWKSDNVNSHSLNGLSVFLHQIGRSLLVVSSSPSPSPSPSPSLAPQPGQQNVAKQPFRIYLNYDAVGHSSDRDCQNVGDIVKVSIGMNWFSLCAYVLGRLLEIPPHTILCVILMVILQYLGTTGIIAPWMIFLGRTKDVAFASRALHPSILLPKPVVVRYPLMALGETADWFRRALAVEPVKGNLRLSGYSACGQDGGVQLPRQYVKGHVNVTPRRLTAEAETLLSATLIREVMHVLGFDPHAFAHFWDERKRWCDQAENSCGWKPKSHKGSRSLLLTNSALLAFSENFTGLELEGGGGHSSMHPGSHWEKRLLMNEIMIGSVDTRSVVSKMTLALLEDSGWYKANYSIADCLDWGCTYIREAEGYCPIVSYSGDIPQWPRYFPQACKGGQSSLADYCTYFVAYSDGSCTDINSAQAPDRMLGKVRGSNSRCMASALVRTGFVRRSTSQGNGCYQHCCVSNSLEVCSFHIMLFIVFIM</sequence>
<dbReference type="Pfam" id="PF01457">
    <property type="entry name" value="Peptidase_M8"/>
    <property type="match status" value="1"/>
</dbReference>
<evidence type="ECO:0000256" key="1">
    <source>
        <dbReference type="ARBA" id="ARBA00005860"/>
    </source>
</evidence>
<evidence type="ECO:0000256" key="5">
    <source>
        <dbReference type="ARBA" id="ARBA00022833"/>
    </source>
</evidence>
<dbReference type="GO" id="GO:0016020">
    <property type="term" value="C:membrane"/>
    <property type="evidence" value="ECO:0007669"/>
    <property type="project" value="InterPro"/>
</dbReference>
<keyword evidence="4" id="KW-0378">Hydrolase</keyword>
<feature type="compositionally biased region" description="Pro residues" evidence="9">
    <location>
        <begin position="42"/>
        <end position="52"/>
    </location>
</feature>
<dbReference type="GO" id="GO:0005737">
    <property type="term" value="C:cytoplasm"/>
    <property type="evidence" value="ECO:0007669"/>
    <property type="project" value="TreeGrafter"/>
</dbReference>